<evidence type="ECO:0000256" key="2">
    <source>
        <dbReference type="ARBA" id="ARBA00004236"/>
    </source>
</evidence>
<comment type="subcellular location">
    <subcellularLocation>
        <location evidence="2">Cell membrane</location>
    </subcellularLocation>
</comment>
<feature type="region of interest" description="Disordered" evidence="8">
    <location>
        <begin position="51"/>
        <end position="70"/>
    </location>
</feature>
<evidence type="ECO:0000313" key="10">
    <source>
        <dbReference type="Proteomes" id="UP000030645"/>
    </source>
</evidence>
<dbReference type="KEGG" id="mnt:21401540"/>
<feature type="region of interest" description="Disordered" evidence="8">
    <location>
        <begin position="149"/>
        <end position="173"/>
    </location>
</feature>
<keyword evidence="7" id="KW-0927">Auxin signaling pathway</keyword>
<evidence type="ECO:0000256" key="3">
    <source>
        <dbReference type="ARBA" id="ARBA00010067"/>
    </source>
</evidence>
<comment type="function">
    <text evidence="1">Involved in auxin transport. Regulator of the auxin signaling pathway.</text>
</comment>
<comment type="similarity">
    <text evidence="3">Belongs to the BIG GRAIN 1 (BG1) plant protein family.</text>
</comment>
<dbReference type="OrthoDB" id="680041at2759"/>
<evidence type="ECO:0000256" key="7">
    <source>
        <dbReference type="ARBA" id="ARBA00023294"/>
    </source>
</evidence>
<keyword evidence="10" id="KW-1185">Reference proteome</keyword>
<organism evidence="9 10">
    <name type="scientific">Morus notabilis</name>
    <dbReference type="NCBI Taxonomy" id="981085"/>
    <lineage>
        <taxon>Eukaryota</taxon>
        <taxon>Viridiplantae</taxon>
        <taxon>Streptophyta</taxon>
        <taxon>Embryophyta</taxon>
        <taxon>Tracheophyta</taxon>
        <taxon>Spermatophyta</taxon>
        <taxon>Magnoliopsida</taxon>
        <taxon>eudicotyledons</taxon>
        <taxon>Gunneridae</taxon>
        <taxon>Pentapetalae</taxon>
        <taxon>rosids</taxon>
        <taxon>fabids</taxon>
        <taxon>Rosales</taxon>
        <taxon>Moraceae</taxon>
        <taxon>Moreae</taxon>
        <taxon>Morus</taxon>
    </lineage>
</organism>
<evidence type="ECO:0000256" key="8">
    <source>
        <dbReference type="SAM" id="MobiDB-lite"/>
    </source>
</evidence>
<evidence type="ECO:0008006" key="11">
    <source>
        <dbReference type="Google" id="ProtNLM"/>
    </source>
</evidence>
<dbReference type="GO" id="GO:0009734">
    <property type="term" value="P:auxin-activated signaling pathway"/>
    <property type="evidence" value="ECO:0007669"/>
    <property type="project" value="UniProtKB-KW"/>
</dbReference>
<evidence type="ECO:0000313" key="9">
    <source>
        <dbReference type="EMBL" id="EXB74865.1"/>
    </source>
</evidence>
<keyword evidence="4" id="KW-0813">Transport</keyword>
<dbReference type="PANTHER" id="PTHR33541:SF12">
    <property type="entry name" value="PROTEIN BIG GRAIN 1-LIKE A"/>
    <property type="match status" value="1"/>
</dbReference>
<dbReference type="eggNOG" id="ENOG502QWFY">
    <property type="taxonomic scope" value="Eukaryota"/>
</dbReference>
<dbReference type="InterPro" id="IPR039621">
    <property type="entry name" value="BG1-like"/>
</dbReference>
<accession>W9RVM5</accession>
<proteinExistence type="inferred from homology"/>
<evidence type="ECO:0000256" key="5">
    <source>
        <dbReference type="ARBA" id="ARBA00022475"/>
    </source>
</evidence>
<evidence type="ECO:0000256" key="6">
    <source>
        <dbReference type="ARBA" id="ARBA00023136"/>
    </source>
</evidence>
<gene>
    <name evidence="9" type="ORF">L484_018573</name>
</gene>
<dbReference type="GO" id="GO:0005886">
    <property type="term" value="C:plasma membrane"/>
    <property type="evidence" value="ECO:0007669"/>
    <property type="project" value="UniProtKB-SubCell"/>
</dbReference>
<reference evidence="10" key="1">
    <citation type="submission" date="2013-01" db="EMBL/GenBank/DDBJ databases">
        <title>Draft Genome Sequence of a Mulberry Tree, Morus notabilis C.K. Schneid.</title>
        <authorList>
            <person name="He N."/>
            <person name="Zhao S."/>
        </authorList>
    </citation>
    <scope>NUCLEOTIDE SEQUENCE</scope>
</reference>
<dbReference type="Proteomes" id="UP000030645">
    <property type="component" value="Unassembled WGS sequence"/>
</dbReference>
<dbReference type="EMBL" id="KE344662">
    <property type="protein sequence ID" value="EXB74865.1"/>
    <property type="molecule type" value="Genomic_DNA"/>
</dbReference>
<sequence>MYRPEKTLREVRYKHEKEIPSFSSSLLDKIYRSIDEGEKNSDDLKFFRETMAKKQSKTSGGKTNRGIMEKEEEVEMNSFRRACLIDKWIEKKVGEKAGTQRRKYYSEFDRKLENDNNDALFFSSTSSSSDSSSGGFSSSDTESIYGARSAFSHSAPARPKPVRTTVTGRKQQRSALFYEQREELHVFGDYHRPKDMEFHTPKLDDKVLIKSKSRALKIYSNLKKVKQPISPGGKLANFLNSLFTSSKKPKSYNTTSSYQEMSTCSSASSYSRSCLSKNSEKLRDNSVKRSVRFYPVSVIVDEDSRPCGHKCLYEEQDSALMPVSVPTAWKIGRSATRKVAEEELKVQQQVLEKTRRVEETAREFLRDYHQKQTKKKDFVCEKIRDNEEIKDDEFDDAASYSSSDLFELDHLAVIGKEIRYQEELPVYETTRVDKNRAISNGLIM</sequence>
<name>W9RVM5_9ROSA</name>
<dbReference type="PANTHER" id="PTHR33541">
    <property type="entry name" value="PROTEIN BIG GRAIN 1-LIKE A-RELATED"/>
    <property type="match status" value="1"/>
</dbReference>
<dbReference type="STRING" id="981085.W9RVM5"/>
<keyword evidence="5" id="KW-1003">Cell membrane</keyword>
<keyword evidence="6" id="KW-0472">Membrane</keyword>
<evidence type="ECO:0000256" key="4">
    <source>
        <dbReference type="ARBA" id="ARBA00022448"/>
    </source>
</evidence>
<evidence type="ECO:0000256" key="1">
    <source>
        <dbReference type="ARBA" id="ARBA00002281"/>
    </source>
</evidence>
<dbReference type="AlphaFoldDB" id="W9RVM5"/>
<protein>
    <recommendedName>
        <fullName evidence="11">Protein BIG GRAIN 1-like A</fullName>
    </recommendedName>
</protein>